<sequence length="155" mass="15672">MTGGARLAAAASAVAVLAGCTGAPDTTRADDPADYAHELFVGTNAARTEAGLDPLVWDECVAAAALARAQVVADTDTLEHQPLQAPCADNAAAGENLSYSEEDAATIVDRWMASPGHEANVVSTEFVDAGVGCVVDGALMACSWVAQGEAVSLEP</sequence>
<proteinExistence type="predicted"/>
<dbReference type="Gene3D" id="3.40.33.10">
    <property type="entry name" value="CAP"/>
    <property type="match status" value="1"/>
</dbReference>
<accession>A0ABQ6IEJ9</accession>
<organism evidence="2 3">
    <name type="scientific">Demequina litorisediminis</name>
    <dbReference type="NCBI Taxonomy" id="1849022"/>
    <lineage>
        <taxon>Bacteria</taxon>
        <taxon>Bacillati</taxon>
        <taxon>Actinomycetota</taxon>
        <taxon>Actinomycetes</taxon>
        <taxon>Micrococcales</taxon>
        <taxon>Demequinaceae</taxon>
        <taxon>Demequina</taxon>
    </lineage>
</organism>
<feature type="domain" description="SCP" evidence="1">
    <location>
        <begin position="43"/>
        <end position="140"/>
    </location>
</feature>
<protein>
    <recommendedName>
        <fullName evidence="1">SCP domain-containing protein</fullName>
    </recommendedName>
</protein>
<dbReference type="PROSITE" id="PS51257">
    <property type="entry name" value="PROKAR_LIPOPROTEIN"/>
    <property type="match status" value="1"/>
</dbReference>
<reference evidence="3" key="1">
    <citation type="journal article" date="2019" name="Int. J. Syst. Evol. Microbiol.">
        <title>The Global Catalogue of Microorganisms (GCM) 10K type strain sequencing project: providing services to taxonomists for standard genome sequencing and annotation.</title>
        <authorList>
            <consortium name="The Broad Institute Genomics Platform"/>
            <consortium name="The Broad Institute Genome Sequencing Center for Infectious Disease"/>
            <person name="Wu L."/>
            <person name="Ma J."/>
        </authorList>
    </citation>
    <scope>NUCLEOTIDE SEQUENCE [LARGE SCALE GENOMIC DNA]</scope>
    <source>
        <strain evidence="3">NBRC 112299</strain>
    </source>
</reference>
<dbReference type="PANTHER" id="PTHR31157:SF1">
    <property type="entry name" value="SCP DOMAIN-CONTAINING PROTEIN"/>
    <property type="match status" value="1"/>
</dbReference>
<dbReference type="InterPro" id="IPR014044">
    <property type="entry name" value="CAP_dom"/>
</dbReference>
<gene>
    <name evidence="2" type="ORF">GCM10025876_13970</name>
</gene>
<dbReference type="SUPFAM" id="SSF55797">
    <property type="entry name" value="PR-1-like"/>
    <property type="match status" value="1"/>
</dbReference>
<keyword evidence="3" id="KW-1185">Reference proteome</keyword>
<dbReference type="EMBL" id="BSUN01000001">
    <property type="protein sequence ID" value="GMA35193.1"/>
    <property type="molecule type" value="Genomic_DNA"/>
</dbReference>
<evidence type="ECO:0000313" key="2">
    <source>
        <dbReference type="EMBL" id="GMA35193.1"/>
    </source>
</evidence>
<name>A0ABQ6IEJ9_9MICO</name>
<evidence type="ECO:0000313" key="3">
    <source>
        <dbReference type="Proteomes" id="UP001157125"/>
    </source>
</evidence>
<comment type="caution">
    <text evidence="2">The sequence shown here is derived from an EMBL/GenBank/DDBJ whole genome shotgun (WGS) entry which is preliminary data.</text>
</comment>
<dbReference type="CDD" id="cd05379">
    <property type="entry name" value="CAP_bacterial"/>
    <property type="match status" value="1"/>
</dbReference>
<dbReference type="RefSeq" id="WP_284327817.1">
    <property type="nucleotide sequence ID" value="NZ_BSUN01000001.1"/>
</dbReference>
<dbReference type="Pfam" id="PF00188">
    <property type="entry name" value="CAP"/>
    <property type="match status" value="1"/>
</dbReference>
<dbReference type="Proteomes" id="UP001157125">
    <property type="component" value="Unassembled WGS sequence"/>
</dbReference>
<dbReference type="PANTHER" id="PTHR31157">
    <property type="entry name" value="SCP DOMAIN-CONTAINING PROTEIN"/>
    <property type="match status" value="1"/>
</dbReference>
<evidence type="ECO:0000259" key="1">
    <source>
        <dbReference type="Pfam" id="PF00188"/>
    </source>
</evidence>
<dbReference type="InterPro" id="IPR035940">
    <property type="entry name" value="CAP_sf"/>
</dbReference>